<gene>
    <name evidence="5" type="ORF">EDD27_0674</name>
</gene>
<dbReference type="Proteomes" id="UP000284824">
    <property type="component" value="Unassembled WGS sequence"/>
</dbReference>
<evidence type="ECO:0000256" key="1">
    <source>
        <dbReference type="ARBA" id="ARBA00001954"/>
    </source>
</evidence>
<comment type="caution">
    <text evidence="5">The sequence shown here is derived from an EMBL/GenBank/DDBJ whole genome shotgun (WGS) entry which is preliminary data.</text>
</comment>
<evidence type="ECO:0000256" key="3">
    <source>
        <dbReference type="ARBA" id="ARBA00023004"/>
    </source>
</evidence>
<reference evidence="5 6" key="1">
    <citation type="submission" date="2019-01" db="EMBL/GenBank/DDBJ databases">
        <title>Sequencing the genomes of 1000 actinobacteria strains.</title>
        <authorList>
            <person name="Klenk H.-P."/>
        </authorList>
    </citation>
    <scope>NUCLEOTIDE SEQUENCE [LARGE SCALE GENOMIC DNA]</scope>
    <source>
        <strain evidence="5 6">DSM 43925</strain>
    </source>
</reference>
<protein>
    <submittedName>
        <fullName evidence="5">Cupin superfamily protein</fullName>
    </submittedName>
</protein>
<dbReference type="InterPro" id="IPR003347">
    <property type="entry name" value="JmjC_dom"/>
</dbReference>
<evidence type="ECO:0000313" key="5">
    <source>
        <dbReference type="EMBL" id="RVX38374.1"/>
    </source>
</evidence>
<keyword evidence="3" id="KW-0408">Iron</keyword>
<organism evidence="5 6">
    <name type="scientific">Nonomuraea polychroma</name>
    <dbReference type="NCBI Taxonomy" id="46176"/>
    <lineage>
        <taxon>Bacteria</taxon>
        <taxon>Bacillati</taxon>
        <taxon>Actinomycetota</taxon>
        <taxon>Actinomycetes</taxon>
        <taxon>Streptosporangiales</taxon>
        <taxon>Streptosporangiaceae</taxon>
        <taxon>Nonomuraea</taxon>
    </lineage>
</organism>
<comment type="cofactor">
    <cofactor evidence="1">
        <name>Fe(2+)</name>
        <dbReference type="ChEBI" id="CHEBI:29033"/>
    </cofactor>
</comment>
<sequence length="289" mass="32492">MGKPHPLIALIDEIGIFDGTSNKHHMLLKEAVPVSALMNMSEFKQVIDMPLLRRPYFTVMKEGVAANPDLVTRTERVGGNEITGLANAAAIHAAMAQGATVKLNQMEDWHKPTRDLVAELSERIPAEIKAYVFFTPKESRGTRPHRDASHVIVVQLAGTKDWRLYAQPQHVSARSGLIDVDLDDCSHRFTMEPGDLLYLPHGWPHVPHTRDQDSLHMTLTLTEPTPMDLVEAMLETFREDCHDLMGQQSRLYVEDKAEAVAKALGHHAQDVPDERILTAALRRMRRRIA</sequence>
<proteinExistence type="predicted"/>
<evidence type="ECO:0000313" key="6">
    <source>
        <dbReference type="Proteomes" id="UP000284824"/>
    </source>
</evidence>
<dbReference type="InterPro" id="IPR039994">
    <property type="entry name" value="NO66-like"/>
</dbReference>
<name>A0A438LXW3_9ACTN</name>
<feature type="domain" description="JmjC" evidence="4">
    <location>
        <begin position="101"/>
        <end position="238"/>
    </location>
</feature>
<keyword evidence="6" id="KW-1185">Reference proteome</keyword>
<dbReference type="Pfam" id="PF08007">
    <property type="entry name" value="JmjC_2"/>
    <property type="match status" value="1"/>
</dbReference>
<accession>A0A438LXW3</accession>
<dbReference type="PROSITE" id="PS51184">
    <property type="entry name" value="JMJC"/>
    <property type="match status" value="1"/>
</dbReference>
<dbReference type="Gene3D" id="2.60.120.650">
    <property type="entry name" value="Cupin"/>
    <property type="match status" value="1"/>
</dbReference>
<keyword evidence="2" id="KW-0479">Metal-binding</keyword>
<dbReference type="SUPFAM" id="SSF51197">
    <property type="entry name" value="Clavaminate synthase-like"/>
    <property type="match status" value="1"/>
</dbReference>
<dbReference type="PANTHER" id="PTHR13096:SF8">
    <property type="entry name" value="RIBOSOMAL OXYGENASE 1"/>
    <property type="match status" value="1"/>
</dbReference>
<dbReference type="GO" id="GO:0046872">
    <property type="term" value="F:metal ion binding"/>
    <property type="evidence" value="ECO:0007669"/>
    <property type="project" value="UniProtKB-KW"/>
</dbReference>
<evidence type="ECO:0000259" key="4">
    <source>
        <dbReference type="PROSITE" id="PS51184"/>
    </source>
</evidence>
<dbReference type="OrthoDB" id="9764016at2"/>
<dbReference type="PANTHER" id="PTHR13096">
    <property type="entry name" value="MINA53 MYC INDUCED NUCLEAR ANTIGEN"/>
    <property type="match status" value="1"/>
</dbReference>
<evidence type="ECO:0000256" key="2">
    <source>
        <dbReference type="ARBA" id="ARBA00022723"/>
    </source>
</evidence>
<dbReference type="EMBL" id="SAUN01000001">
    <property type="protein sequence ID" value="RVX38374.1"/>
    <property type="molecule type" value="Genomic_DNA"/>
</dbReference>
<dbReference type="AlphaFoldDB" id="A0A438LXW3"/>